<protein>
    <recommendedName>
        <fullName evidence="10">Amine oxidase domain-containing protein</fullName>
    </recommendedName>
</protein>
<keyword evidence="3" id="KW-0732">Signal</keyword>
<dbReference type="SUPFAM" id="SSF51905">
    <property type="entry name" value="FAD/NAD(P)-binding domain"/>
    <property type="match status" value="1"/>
</dbReference>
<dbReference type="PANTHER" id="PTHR46091:SF3">
    <property type="entry name" value="AMINE OXIDASE DOMAIN-CONTAINING PROTEIN"/>
    <property type="match status" value="1"/>
</dbReference>
<evidence type="ECO:0000256" key="1">
    <source>
        <dbReference type="ARBA" id="ARBA00005855"/>
    </source>
</evidence>
<proteinExistence type="inferred from homology"/>
<dbReference type="PANTHER" id="PTHR46091">
    <property type="entry name" value="BLR7054 PROTEIN"/>
    <property type="match status" value="1"/>
</dbReference>
<keyword evidence="9" id="KW-1185">Reference proteome</keyword>
<dbReference type="OrthoDB" id="38045at2759"/>
<dbReference type="InterPro" id="IPR036188">
    <property type="entry name" value="FAD/NAD-bd_sf"/>
</dbReference>
<dbReference type="STRING" id="282301.A0A267F5Y8"/>
<evidence type="ECO:0000256" key="2">
    <source>
        <dbReference type="ARBA" id="ARBA00022630"/>
    </source>
</evidence>
<keyword evidence="7" id="KW-0812">Transmembrane</keyword>
<feature type="transmembrane region" description="Helical" evidence="7">
    <location>
        <begin position="6"/>
        <end position="32"/>
    </location>
</feature>
<evidence type="ECO:0008006" key="10">
    <source>
        <dbReference type="Google" id="ProtNLM"/>
    </source>
</evidence>
<keyword evidence="7" id="KW-1133">Transmembrane helix</keyword>
<comment type="similarity">
    <text evidence="1">Belongs to the carotenoid/retinoid oxidoreductase family. CrtISO subfamily.</text>
</comment>
<keyword evidence="7" id="KW-0472">Membrane</keyword>
<evidence type="ECO:0000313" key="9">
    <source>
        <dbReference type="Proteomes" id="UP000215902"/>
    </source>
</evidence>
<accession>A0A267F5Y8</accession>
<keyword evidence="2" id="KW-0285">Flavoprotein</keyword>
<evidence type="ECO:0000313" key="8">
    <source>
        <dbReference type="EMBL" id="PAA69156.1"/>
    </source>
</evidence>
<dbReference type="InterPro" id="IPR052206">
    <property type="entry name" value="Retinol_saturase"/>
</dbReference>
<name>A0A267F5Y8_9PLAT</name>
<evidence type="ECO:0000256" key="3">
    <source>
        <dbReference type="ARBA" id="ARBA00022729"/>
    </source>
</evidence>
<sequence length="655" mass="71552">MALFGISISMWLVGVIGLSLYIVLYVISITIYGKKPGRNPFVLPSLLVKKPERTADDVINNQSARDSVLRQNFTGSRIPERLDAIVIGSGIGGLTAATLLARARKRVLVLEQHDVIGGCCHTFVDKGYEFDVGIHYIGEMRPGSFVRCLADQLTDGKLMWQPLDVDFDRVIVGCVDGGGKNRSVLVTGDRKEFAKRLAQEWPDDAAGIEAFFSLLDRLKRGSKLYWGLKLLPLPLARLLIKSGLCGLFSAYFRYLHISLKQYLDQHISSESLKSTLAYCFGDYGTPPGETSVVLHALLLNHFLRQGGFYPIGGPSEISFCSVPVIEKAGGRALVRAPVSSIVCNETTGRAVGVTVQRSDGEYTVLAPLIISDAGLINTAKLLPQTALEKSRIPRTLTDCQLRSGHGAMSVFIGLRLPPGRCASTDPAFDDIRGRNLWLLSPSDSSAAETVDLQSIVNAYLSLDPQEAAAADPPLLFASFPSLKDPSWPRRRGDDRLTCAIVTFANWDWFSQYQEGRSGHRGRDYNELKNAIGRRMWELVKCQVPAVADLEVELFQVGTPLTNQHYINSPRGEIYGLDHSLSRLAPDSCAQLRPEMGPPGLLLTGQDVAICGFVGGMMGGLLCASAALNRNLIADLAKLIQADAKGILRRERPKAE</sequence>
<dbReference type="Gene3D" id="3.50.50.60">
    <property type="entry name" value="FAD/NAD(P)-binding domain"/>
    <property type="match status" value="2"/>
</dbReference>
<comment type="caution">
    <text evidence="8">The sequence shown here is derived from an EMBL/GenBank/DDBJ whole genome shotgun (WGS) entry which is preliminary data.</text>
</comment>
<dbReference type="EMBL" id="NIVC01001343">
    <property type="protein sequence ID" value="PAA69156.1"/>
    <property type="molecule type" value="Genomic_DNA"/>
</dbReference>
<keyword evidence="6" id="KW-0520">NAD</keyword>
<evidence type="ECO:0000256" key="4">
    <source>
        <dbReference type="ARBA" id="ARBA00022827"/>
    </source>
</evidence>
<dbReference type="Pfam" id="PF13450">
    <property type="entry name" value="NAD_binding_8"/>
    <property type="match status" value="1"/>
</dbReference>
<dbReference type="Proteomes" id="UP000215902">
    <property type="component" value="Unassembled WGS sequence"/>
</dbReference>
<gene>
    <name evidence="8" type="ORF">BOX15_Mlig000903g1</name>
</gene>
<evidence type="ECO:0000256" key="6">
    <source>
        <dbReference type="ARBA" id="ARBA00023027"/>
    </source>
</evidence>
<dbReference type="AlphaFoldDB" id="A0A267F5Y8"/>
<reference evidence="8 9" key="1">
    <citation type="submission" date="2017-06" db="EMBL/GenBank/DDBJ databases">
        <title>A platform for efficient transgenesis in Macrostomum lignano, a flatworm model organism for stem cell research.</title>
        <authorList>
            <person name="Berezikov E."/>
        </authorList>
    </citation>
    <scope>NUCLEOTIDE SEQUENCE [LARGE SCALE GENOMIC DNA]</scope>
    <source>
        <strain evidence="8">DV1</strain>
        <tissue evidence="8">Whole organism</tissue>
    </source>
</reference>
<organism evidence="8 9">
    <name type="scientific">Macrostomum lignano</name>
    <dbReference type="NCBI Taxonomy" id="282301"/>
    <lineage>
        <taxon>Eukaryota</taxon>
        <taxon>Metazoa</taxon>
        <taxon>Spiralia</taxon>
        <taxon>Lophotrochozoa</taxon>
        <taxon>Platyhelminthes</taxon>
        <taxon>Rhabditophora</taxon>
        <taxon>Macrostomorpha</taxon>
        <taxon>Macrostomida</taxon>
        <taxon>Macrostomidae</taxon>
        <taxon>Macrostomum</taxon>
    </lineage>
</organism>
<keyword evidence="4" id="KW-0274">FAD</keyword>
<evidence type="ECO:0000256" key="7">
    <source>
        <dbReference type="SAM" id="Phobius"/>
    </source>
</evidence>
<evidence type="ECO:0000256" key="5">
    <source>
        <dbReference type="ARBA" id="ARBA00022857"/>
    </source>
</evidence>
<keyword evidence="5" id="KW-0521">NADP</keyword>